<dbReference type="Gene3D" id="3.40.50.300">
    <property type="entry name" value="P-loop containing nucleotide triphosphate hydrolases"/>
    <property type="match status" value="2"/>
</dbReference>
<feature type="compositionally biased region" description="Polar residues" evidence="1">
    <location>
        <begin position="457"/>
        <end position="471"/>
    </location>
</feature>
<dbReference type="InterPro" id="IPR026363">
    <property type="entry name" value="CxxC-x17-CxxC_dom"/>
</dbReference>
<dbReference type="Pfam" id="PF23477">
    <property type="entry name" value="zf_Tbcl_2"/>
    <property type="match status" value="1"/>
</dbReference>
<sequence length="617" mass="69424">MPEEITVIGQTNFRHQRRPFGIYTDDRRRHVYVIGKTGVGKTTLLENMILQDVKMGRGLALVDPHGDVAEKIADAIPPERINDVVYFDPADIDFPVAFNPLESVDPQYKYLVASGLVSSLKKIWADSWGPRLEYILRNVILALLDYPSSTMLGIMRMLSDKGYRKKVVDYISDPVVKAFWENEFANYNERFRSEAISPIQNKVGQFLSSSIIRNIVAQPKSTIDMKDIMDNGKILLINVSKGRIGEDNSALLGAMLITKLQLAAMDRASIPEADRKDFYLYVDEFQNFATESFATILSEARKYRLNLIIAHQYITQMEEVVRDAVFGNVGTIISFRVGAFDAEYLEKEFMPYFTQTDLVNLDKYNAYIKLMIQGATSAPFSMETIPPVSDTYNSKEKVLRVSRERYGSPRKEIEDKIARWSSSTMDVQEDGRQSTKPQIFLGKQGQPQNSQLQQNSRPINTLNKPQQTQPQPIKENELEDVVISPAKQEVITDLSTLLGGKKDDASAGKTPGVNGRTPGVEEARIPKKTIQLYPAICSNCGKQTEVPFKPDPEKEVFCKECFDKRKKERVSPPARGGVRGGGRESRDEQQTSVPLPPIAPSKINPISNYTPPKPPKI</sequence>
<dbReference type="AlphaFoldDB" id="A0A1G1X9J6"/>
<proteinExistence type="predicted"/>
<dbReference type="InterPro" id="IPR051162">
    <property type="entry name" value="T4SS_component"/>
</dbReference>
<feature type="domain" description="CxxC-x17-CxxC" evidence="3">
    <location>
        <begin position="531"/>
        <end position="566"/>
    </location>
</feature>
<dbReference type="SUPFAM" id="SSF52540">
    <property type="entry name" value="P-loop containing nucleoside triphosphate hydrolases"/>
    <property type="match status" value="1"/>
</dbReference>
<feature type="compositionally biased region" description="Low complexity" evidence="1">
    <location>
        <begin position="444"/>
        <end position="456"/>
    </location>
</feature>
<name>A0A1G1X9J6_9BACT</name>
<dbReference type="Pfam" id="PF10412">
    <property type="entry name" value="TrwB_AAD_bind"/>
    <property type="match status" value="1"/>
</dbReference>
<feature type="region of interest" description="Disordered" evidence="1">
    <location>
        <begin position="500"/>
        <end position="520"/>
    </location>
</feature>
<dbReference type="InterPro" id="IPR027417">
    <property type="entry name" value="P-loop_NTPase"/>
</dbReference>
<dbReference type="CDD" id="cd01127">
    <property type="entry name" value="TrwB_TraG_TraD_VirD4"/>
    <property type="match status" value="1"/>
</dbReference>
<dbReference type="NCBIfam" id="TIGR04272">
    <property type="entry name" value="cxxc_cxxc_Mbark"/>
    <property type="match status" value="1"/>
</dbReference>
<evidence type="ECO:0000313" key="5">
    <source>
        <dbReference type="Proteomes" id="UP000177941"/>
    </source>
</evidence>
<reference evidence="4 5" key="1">
    <citation type="journal article" date="2016" name="Nat. Commun.">
        <title>Thousands of microbial genomes shed light on interconnected biogeochemical processes in an aquifer system.</title>
        <authorList>
            <person name="Anantharaman K."/>
            <person name="Brown C.T."/>
            <person name="Hug L.A."/>
            <person name="Sharon I."/>
            <person name="Castelle C.J."/>
            <person name="Probst A.J."/>
            <person name="Thomas B.C."/>
            <person name="Singh A."/>
            <person name="Wilkins M.J."/>
            <person name="Karaoz U."/>
            <person name="Brodie E.L."/>
            <person name="Williams K.H."/>
            <person name="Hubbard S.S."/>
            <person name="Banfield J.F."/>
        </authorList>
    </citation>
    <scope>NUCLEOTIDE SEQUENCE [LARGE SCALE GENOMIC DNA]</scope>
</reference>
<feature type="domain" description="Type IV secretion system coupling protein TraD DNA-binding" evidence="2">
    <location>
        <begin position="26"/>
        <end position="320"/>
    </location>
</feature>
<accession>A0A1G1X9J6</accession>
<dbReference type="PANTHER" id="PTHR30121:SF11">
    <property type="entry name" value="AAA+ ATPASE DOMAIN-CONTAINING PROTEIN"/>
    <property type="match status" value="1"/>
</dbReference>
<evidence type="ECO:0000259" key="2">
    <source>
        <dbReference type="Pfam" id="PF10412"/>
    </source>
</evidence>
<dbReference type="EMBL" id="MHHS01000032">
    <property type="protein sequence ID" value="OGY36596.1"/>
    <property type="molecule type" value="Genomic_DNA"/>
</dbReference>
<feature type="region of interest" description="Disordered" evidence="1">
    <location>
        <begin position="566"/>
        <end position="617"/>
    </location>
</feature>
<organism evidence="4 5">
    <name type="scientific">Candidatus Andersenbacteria bacterium RIFCSPHIGHO2_12_FULL_45_11b</name>
    <dbReference type="NCBI Taxonomy" id="1797282"/>
    <lineage>
        <taxon>Bacteria</taxon>
        <taxon>Candidatus Anderseniibacteriota</taxon>
    </lineage>
</organism>
<dbReference type="PANTHER" id="PTHR30121">
    <property type="entry name" value="UNCHARACTERIZED PROTEIN YJGR-RELATED"/>
    <property type="match status" value="1"/>
</dbReference>
<dbReference type="InterPro" id="IPR019476">
    <property type="entry name" value="T4SS_TraD_DNA-bd"/>
</dbReference>
<feature type="region of interest" description="Disordered" evidence="1">
    <location>
        <begin position="440"/>
        <end position="474"/>
    </location>
</feature>
<gene>
    <name evidence="4" type="ORF">A3E36_03330</name>
</gene>
<comment type="caution">
    <text evidence="4">The sequence shown here is derived from an EMBL/GenBank/DDBJ whole genome shotgun (WGS) entry which is preliminary data.</text>
</comment>
<protein>
    <submittedName>
        <fullName evidence="4">Uncharacterized protein</fullName>
    </submittedName>
</protein>
<evidence type="ECO:0000259" key="3">
    <source>
        <dbReference type="Pfam" id="PF23477"/>
    </source>
</evidence>
<dbReference type="Proteomes" id="UP000177941">
    <property type="component" value="Unassembled WGS sequence"/>
</dbReference>
<evidence type="ECO:0000313" key="4">
    <source>
        <dbReference type="EMBL" id="OGY36596.1"/>
    </source>
</evidence>
<evidence type="ECO:0000256" key="1">
    <source>
        <dbReference type="SAM" id="MobiDB-lite"/>
    </source>
</evidence>